<dbReference type="AlphaFoldDB" id="A0A9P0G3Q8"/>
<comment type="similarity">
    <text evidence="2 7">Belongs to the glycosyl hydrolase 20 family.</text>
</comment>
<dbReference type="EC" id="3.2.1.52" evidence="7"/>
<dbReference type="FunFam" id="3.20.20.80:FF:000063">
    <property type="entry name" value="Beta-hexosaminidase"/>
    <property type="match status" value="1"/>
</dbReference>
<dbReference type="InterPro" id="IPR029018">
    <property type="entry name" value="Hex-like_dom2"/>
</dbReference>
<dbReference type="Pfam" id="PF14845">
    <property type="entry name" value="Glycohydro_20b2"/>
    <property type="match status" value="1"/>
</dbReference>
<evidence type="ECO:0000256" key="7">
    <source>
        <dbReference type="PIRNR" id="PIRNR001093"/>
    </source>
</evidence>
<evidence type="ECO:0000256" key="5">
    <source>
        <dbReference type="ARBA" id="ARBA00023180"/>
    </source>
</evidence>
<dbReference type="InterPro" id="IPR025705">
    <property type="entry name" value="Beta_hexosaminidase_sua/sub"/>
</dbReference>
<evidence type="ECO:0000259" key="10">
    <source>
        <dbReference type="Pfam" id="PF00728"/>
    </source>
</evidence>
<keyword evidence="5" id="KW-0325">Glycoprotein</keyword>
<evidence type="ECO:0000256" key="9">
    <source>
        <dbReference type="SAM" id="Phobius"/>
    </source>
</evidence>
<dbReference type="Gene3D" id="3.20.20.80">
    <property type="entry name" value="Glycosidases"/>
    <property type="match status" value="1"/>
</dbReference>
<dbReference type="GO" id="GO:0016231">
    <property type="term" value="F:beta-N-acetylglucosaminidase activity"/>
    <property type="evidence" value="ECO:0007669"/>
    <property type="project" value="TreeGrafter"/>
</dbReference>
<dbReference type="Gene3D" id="3.30.379.10">
    <property type="entry name" value="Chitobiase/beta-hexosaminidase domain 2-like"/>
    <property type="match status" value="1"/>
</dbReference>
<keyword evidence="9" id="KW-0812">Transmembrane</keyword>
<dbReference type="Proteomes" id="UP001153636">
    <property type="component" value="Chromosome 1"/>
</dbReference>
<evidence type="ECO:0000256" key="6">
    <source>
        <dbReference type="ARBA" id="ARBA00023295"/>
    </source>
</evidence>
<dbReference type="Pfam" id="PF00728">
    <property type="entry name" value="Glyco_hydro_20"/>
    <property type="match status" value="1"/>
</dbReference>
<evidence type="ECO:0000313" key="12">
    <source>
        <dbReference type="EMBL" id="CAH1098808.1"/>
    </source>
</evidence>
<reference evidence="12" key="1">
    <citation type="submission" date="2022-01" db="EMBL/GenBank/DDBJ databases">
        <authorList>
            <person name="King R."/>
        </authorList>
    </citation>
    <scope>NUCLEOTIDE SEQUENCE</scope>
</reference>
<dbReference type="SUPFAM" id="SSF55545">
    <property type="entry name" value="beta-N-acetylhexosaminidase-like domain"/>
    <property type="match status" value="1"/>
</dbReference>
<proteinExistence type="inferred from homology"/>
<dbReference type="InterPro" id="IPR029019">
    <property type="entry name" value="HEX_eukaryotic_N"/>
</dbReference>
<keyword evidence="6 7" id="KW-0326">Glycosidase</keyword>
<keyword evidence="9" id="KW-1133">Transmembrane helix</keyword>
<dbReference type="InterPro" id="IPR015883">
    <property type="entry name" value="Glyco_hydro_20_cat"/>
</dbReference>
<feature type="domain" description="Glycoside hydrolase family 20 catalytic" evidence="10">
    <location>
        <begin position="262"/>
        <end position="589"/>
    </location>
</feature>
<gene>
    <name evidence="12" type="ORF">PSYICH_LOCUS175</name>
</gene>
<dbReference type="PRINTS" id="PR00738">
    <property type="entry name" value="GLHYDRLASE20"/>
</dbReference>
<evidence type="ECO:0000256" key="4">
    <source>
        <dbReference type="ARBA" id="ARBA00022801"/>
    </source>
</evidence>
<dbReference type="GO" id="GO:0030203">
    <property type="term" value="P:glycosaminoglycan metabolic process"/>
    <property type="evidence" value="ECO:0007669"/>
    <property type="project" value="TreeGrafter"/>
</dbReference>
<dbReference type="PANTHER" id="PTHR22600:SF3">
    <property type="entry name" value="BETA-HEXOSAMINIDASE FDL-RELATED"/>
    <property type="match status" value="1"/>
</dbReference>
<dbReference type="EMBL" id="OV651813">
    <property type="protein sequence ID" value="CAH1098808.1"/>
    <property type="molecule type" value="Genomic_DNA"/>
</dbReference>
<dbReference type="OrthoDB" id="428480at2759"/>
<dbReference type="PANTHER" id="PTHR22600">
    <property type="entry name" value="BETA-HEXOSAMINIDASE"/>
    <property type="match status" value="1"/>
</dbReference>
<name>A0A9P0G3Q8_9CUCU</name>
<protein>
    <recommendedName>
        <fullName evidence="7">Beta-hexosaminidase</fullName>
        <ecNumber evidence="7">3.2.1.52</ecNumber>
    </recommendedName>
</protein>
<evidence type="ECO:0000256" key="8">
    <source>
        <dbReference type="PIRSR" id="PIRSR001093-1"/>
    </source>
</evidence>
<keyword evidence="4 7" id="KW-0378">Hydrolase</keyword>
<evidence type="ECO:0000256" key="1">
    <source>
        <dbReference type="ARBA" id="ARBA00001231"/>
    </source>
</evidence>
<dbReference type="PIRSF" id="PIRSF001093">
    <property type="entry name" value="B-hxosamndse_ab_euk"/>
    <property type="match status" value="1"/>
</dbReference>
<evidence type="ECO:0000259" key="11">
    <source>
        <dbReference type="Pfam" id="PF14845"/>
    </source>
</evidence>
<keyword evidence="13" id="KW-1185">Reference proteome</keyword>
<evidence type="ECO:0000256" key="3">
    <source>
        <dbReference type="ARBA" id="ARBA00022729"/>
    </source>
</evidence>
<feature type="active site" description="Proton donor" evidence="8">
    <location>
        <position position="418"/>
    </location>
</feature>
<keyword evidence="3" id="KW-0732">Signal</keyword>
<keyword evidence="9" id="KW-0472">Membrane</keyword>
<evidence type="ECO:0000256" key="2">
    <source>
        <dbReference type="ARBA" id="ARBA00006285"/>
    </source>
</evidence>
<organism evidence="12 13">
    <name type="scientific">Psylliodes chrysocephalus</name>
    <dbReference type="NCBI Taxonomy" id="3402493"/>
    <lineage>
        <taxon>Eukaryota</taxon>
        <taxon>Metazoa</taxon>
        <taxon>Ecdysozoa</taxon>
        <taxon>Arthropoda</taxon>
        <taxon>Hexapoda</taxon>
        <taxon>Insecta</taxon>
        <taxon>Pterygota</taxon>
        <taxon>Neoptera</taxon>
        <taxon>Endopterygota</taxon>
        <taxon>Coleoptera</taxon>
        <taxon>Polyphaga</taxon>
        <taxon>Cucujiformia</taxon>
        <taxon>Chrysomeloidea</taxon>
        <taxon>Chrysomelidae</taxon>
        <taxon>Galerucinae</taxon>
        <taxon>Alticini</taxon>
        <taxon>Psylliodes</taxon>
    </lineage>
</organism>
<feature type="transmembrane region" description="Helical" evidence="9">
    <location>
        <begin position="41"/>
        <end position="60"/>
    </location>
</feature>
<feature type="domain" description="Beta-hexosaminidase eukaryotic type N-terminal" evidence="11">
    <location>
        <begin position="121"/>
        <end position="238"/>
    </location>
</feature>
<comment type="catalytic activity">
    <reaction evidence="1 7">
        <text>Hydrolysis of terminal non-reducing N-acetyl-D-hexosamine residues in N-acetyl-beta-D-hexosaminides.</text>
        <dbReference type="EC" id="3.2.1.52"/>
    </reaction>
</comment>
<dbReference type="SUPFAM" id="SSF51445">
    <property type="entry name" value="(Trans)glycosidases"/>
    <property type="match status" value="1"/>
</dbReference>
<accession>A0A9P0G3Q8</accession>
<dbReference type="GO" id="GO:0005975">
    <property type="term" value="P:carbohydrate metabolic process"/>
    <property type="evidence" value="ECO:0007669"/>
    <property type="project" value="InterPro"/>
</dbReference>
<dbReference type="GO" id="GO:0005886">
    <property type="term" value="C:plasma membrane"/>
    <property type="evidence" value="ECO:0007669"/>
    <property type="project" value="TreeGrafter"/>
</dbReference>
<sequence length="632" mass="71668">MNHVHNEITYMLLNDDENNTESNAIEDCHARNERDSVKMTGCLVTFAILVTFVYGVQISFSDDAAGSYFVPFEEKTKIVNDTNPIWTYDCTSNTCTRRPLNDEEIPTTLGECNMICGMPSLWPKPRSVKVINKKLSTFRKSQITTKIVSPKSVEEDTKKALDIFMMSLPSTGRIQMENADLKYVFINIKVTSHETKLHTTSDESYKLNITKIDNHALANIAAKTYFGARHALETLSQLILFDDVTKKLQIYHDIEIQDSPAFSHRGLMVDTARNFFPIEQLMSIVDGMAMNKLNVFHLHLTDAVSFPIVLPSNPWLAKYGAYGPGMVYTPEDIKGLIEYARVRGVRVILEVDAPSHVNAGWNHLNSDKEKIVICGDTDVFNGHLNPDSKKAQQLLETVYADLLELGTDRETFHIGGDEVNLRCLERTNASSKYTDIYDFWADYMNNIFAKVGRAFHGNVPNNLVIWSSDLTDKNLGSLIYSKNLVVQYWFGQLDAILRNGNNIIFSTVGKWYLDCGFGSWKASGTNGVCDPYTPWQTFYNYRPWQSYTSFKNQVLGGEACLWTEEVGEDTLETRIWPRTAALAERLWSDLPKIDIIDVSTRLSDQRQRLIGRGLKVATIWPKWCSLNPGKCL</sequence>
<dbReference type="InterPro" id="IPR017853">
    <property type="entry name" value="GH"/>
</dbReference>
<evidence type="ECO:0000313" key="13">
    <source>
        <dbReference type="Proteomes" id="UP001153636"/>
    </source>
</evidence>